<keyword evidence="8" id="KW-1185">Reference proteome</keyword>
<keyword evidence="5" id="KW-0812">Transmembrane</keyword>
<evidence type="ECO:0000256" key="4">
    <source>
        <dbReference type="SAM" id="MobiDB-lite"/>
    </source>
</evidence>
<dbReference type="SUPFAM" id="SSF88713">
    <property type="entry name" value="Glycoside hydrolase/deacetylase"/>
    <property type="match status" value="1"/>
</dbReference>
<evidence type="ECO:0000256" key="2">
    <source>
        <dbReference type="ARBA" id="ARBA00022676"/>
    </source>
</evidence>
<accession>A0ABN1QWD5</accession>
<comment type="caution">
    <text evidence="7">The sequence shown here is derived from an EMBL/GenBank/DDBJ whole genome shotgun (WGS) entry which is preliminary data.</text>
</comment>
<evidence type="ECO:0000313" key="8">
    <source>
        <dbReference type="Proteomes" id="UP001500665"/>
    </source>
</evidence>
<keyword evidence="5" id="KW-0472">Membrane</keyword>
<evidence type="ECO:0000256" key="3">
    <source>
        <dbReference type="ARBA" id="ARBA00022679"/>
    </source>
</evidence>
<keyword evidence="5" id="KW-1133">Transmembrane helix</keyword>
<gene>
    <name evidence="7" type="ORF">GCM10009550_23860</name>
</gene>
<dbReference type="PROSITE" id="PS51677">
    <property type="entry name" value="NODB"/>
    <property type="match status" value="1"/>
</dbReference>
<protein>
    <submittedName>
        <fullName evidence="7">Glycosyltransferase</fullName>
    </submittedName>
</protein>
<dbReference type="Pfam" id="PF13641">
    <property type="entry name" value="Glyco_tranf_2_3"/>
    <property type="match status" value="1"/>
</dbReference>
<dbReference type="InterPro" id="IPR029044">
    <property type="entry name" value="Nucleotide-diphossugar_trans"/>
</dbReference>
<feature type="region of interest" description="Disordered" evidence="4">
    <location>
        <begin position="692"/>
        <end position="720"/>
    </location>
</feature>
<evidence type="ECO:0000313" key="7">
    <source>
        <dbReference type="EMBL" id="GAA0947932.1"/>
    </source>
</evidence>
<evidence type="ECO:0000259" key="6">
    <source>
        <dbReference type="PROSITE" id="PS51677"/>
    </source>
</evidence>
<keyword evidence="3" id="KW-0808">Transferase</keyword>
<dbReference type="Proteomes" id="UP001500665">
    <property type="component" value="Unassembled WGS sequence"/>
</dbReference>
<dbReference type="EMBL" id="BAAAHH010000007">
    <property type="protein sequence ID" value="GAA0947932.1"/>
    <property type="molecule type" value="Genomic_DNA"/>
</dbReference>
<evidence type="ECO:0000256" key="5">
    <source>
        <dbReference type="SAM" id="Phobius"/>
    </source>
</evidence>
<feature type="compositionally biased region" description="Basic and acidic residues" evidence="4">
    <location>
        <begin position="701"/>
        <end position="720"/>
    </location>
</feature>
<dbReference type="Gene3D" id="3.20.20.370">
    <property type="entry name" value="Glycoside hydrolase/deacetylase"/>
    <property type="match status" value="1"/>
</dbReference>
<dbReference type="PANTHER" id="PTHR43630:SF1">
    <property type="entry name" value="POLY-BETA-1,6-N-ACETYL-D-GLUCOSAMINE SYNTHASE"/>
    <property type="match status" value="1"/>
</dbReference>
<reference evidence="7 8" key="1">
    <citation type="journal article" date="2019" name="Int. J. Syst. Evol. Microbiol.">
        <title>The Global Catalogue of Microorganisms (GCM) 10K type strain sequencing project: providing services to taxonomists for standard genome sequencing and annotation.</title>
        <authorList>
            <consortium name="The Broad Institute Genomics Platform"/>
            <consortium name="The Broad Institute Genome Sequencing Center for Infectious Disease"/>
            <person name="Wu L."/>
            <person name="Ma J."/>
        </authorList>
    </citation>
    <scope>NUCLEOTIDE SEQUENCE [LARGE SCALE GENOMIC DNA]</scope>
    <source>
        <strain evidence="7 8">JCM 10696</strain>
    </source>
</reference>
<dbReference type="SUPFAM" id="SSF53448">
    <property type="entry name" value="Nucleotide-diphospho-sugar transferases"/>
    <property type="match status" value="1"/>
</dbReference>
<dbReference type="PROSITE" id="PS51257">
    <property type="entry name" value="PROKAR_LIPOPROTEIN"/>
    <property type="match status" value="1"/>
</dbReference>
<dbReference type="RefSeq" id="WP_344239854.1">
    <property type="nucleotide sequence ID" value="NZ_BAAAHH010000007.1"/>
</dbReference>
<name>A0ABN1QWD5_9ACTN</name>
<proteinExistence type="inferred from homology"/>
<evidence type="ECO:0000256" key="1">
    <source>
        <dbReference type="ARBA" id="ARBA00006739"/>
    </source>
</evidence>
<keyword evidence="2" id="KW-0328">Glycosyltransferase</keyword>
<feature type="transmembrane region" description="Helical" evidence="5">
    <location>
        <begin position="661"/>
        <end position="681"/>
    </location>
</feature>
<sequence>MKQRDPRAHWFLLAFGCFLLSCILLMNGYVSGAVGQVPRKPVDESGQAPPEVLQGGPVVNTKDGDLRSVHMPRKTIALTFDDGPDPRWTPQILDVLKKHDARGSFFMVGGNIAKHPELVQRVLAEGHEIGNHTYTHADLADAPDWRIRLELNLTQRALAGAAGVKTTLMRLPYSGSPLGTTGAQWEAAKVVGDSGYLVVFTDGDTKDWQHPGVDTMVQSAVDAAKGGRGAIIMLHDAGGDRAEVVQAVDKIITTLQPKGYEFTTLAEALKLPRSEVPASDQEQMIGKTLVFTQGFANWLVNALALLFGVAGVACVLRLVVLIGFAHVHVRRMKQRVHDRPEISPSLTVIVPAYNEEVGIAATLRSLQDHDYPGELEIIVVNDGSSDRTSEIVREMTGPGLRLIDKENGGKPSALNAGIAAARGEIIVMMDGDTVFQRDTLRKLVQQFSDPKVGAISGNAKVANRGGIWGRWQHIEYVIGFNLDRRMFDLMQCMPTIPGAIGAFRKEVLDAVGGLSDDTLAEDTDLTMSISRSGWHVVYEETAIAWTEAPSSLQQLWRQRYRWCYGTIQAMWKHRSSLRESFGRRCLSYLVGFQVLLPLIAPAVDIYTVYGVLFGDPVKSLVTWLVFVLLQAVAGAYALHLDRERVHPLWALPLQQFVYRQLMYLVVIQSLVTAVMGNRLAWQTIRRTGTFSDPNSAVGRHMAAEERRTEEERADRTTTPA</sequence>
<dbReference type="CDD" id="cd06423">
    <property type="entry name" value="CESA_like"/>
    <property type="match status" value="1"/>
</dbReference>
<dbReference type="PANTHER" id="PTHR43630">
    <property type="entry name" value="POLY-BETA-1,6-N-ACETYL-D-GLUCOSAMINE SYNTHASE"/>
    <property type="match status" value="1"/>
</dbReference>
<feature type="transmembrane region" description="Helical" evidence="5">
    <location>
        <begin position="298"/>
        <end position="325"/>
    </location>
</feature>
<dbReference type="Pfam" id="PF01522">
    <property type="entry name" value="Polysacc_deac_1"/>
    <property type="match status" value="1"/>
</dbReference>
<organism evidence="7 8">
    <name type="scientific">Actinocorallia libanotica</name>
    <dbReference type="NCBI Taxonomy" id="46162"/>
    <lineage>
        <taxon>Bacteria</taxon>
        <taxon>Bacillati</taxon>
        <taxon>Actinomycetota</taxon>
        <taxon>Actinomycetes</taxon>
        <taxon>Streptosporangiales</taxon>
        <taxon>Thermomonosporaceae</taxon>
        <taxon>Actinocorallia</taxon>
    </lineage>
</organism>
<feature type="transmembrane region" description="Helical" evidence="5">
    <location>
        <begin position="585"/>
        <end position="609"/>
    </location>
</feature>
<feature type="domain" description="NodB homology" evidence="6">
    <location>
        <begin position="74"/>
        <end position="263"/>
    </location>
</feature>
<feature type="transmembrane region" description="Helical" evidence="5">
    <location>
        <begin position="621"/>
        <end position="640"/>
    </location>
</feature>
<comment type="similarity">
    <text evidence="1">Belongs to the glycosyltransferase 2 family.</text>
</comment>
<dbReference type="Gene3D" id="3.90.550.10">
    <property type="entry name" value="Spore Coat Polysaccharide Biosynthesis Protein SpsA, Chain A"/>
    <property type="match status" value="1"/>
</dbReference>
<dbReference type="InterPro" id="IPR002509">
    <property type="entry name" value="NODB_dom"/>
</dbReference>
<dbReference type="InterPro" id="IPR011330">
    <property type="entry name" value="Glyco_hydro/deAcase_b/a-brl"/>
</dbReference>